<keyword evidence="5 9" id="KW-0732">Signal</keyword>
<protein>
    <submittedName>
        <fullName evidence="11">SusC/RagA family TonB-linked outer membrane protein</fullName>
    </submittedName>
</protein>
<reference evidence="11 12" key="1">
    <citation type="submission" date="2017-01" db="EMBL/GenBank/DDBJ databases">
        <title>A new Hymenobacter.</title>
        <authorList>
            <person name="Liang Y."/>
            <person name="Feng F."/>
        </authorList>
    </citation>
    <scope>NUCLEOTIDE SEQUENCE [LARGE SCALE GENOMIC DNA]</scope>
    <source>
        <strain evidence="11">MIMBbqt21</strain>
    </source>
</reference>
<comment type="similarity">
    <text evidence="8">Belongs to the TonB-dependent receptor family.</text>
</comment>
<name>A0A243WEV8_9BACT</name>
<dbReference type="Pfam" id="PF13715">
    <property type="entry name" value="CarbopepD_reg_2"/>
    <property type="match status" value="1"/>
</dbReference>
<evidence type="ECO:0000313" key="11">
    <source>
        <dbReference type="EMBL" id="OUJ74020.1"/>
    </source>
</evidence>
<evidence type="ECO:0000256" key="7">
    <source>
        <dbReference type="ARBA" id="ARBA00023237"/>
    </source>
</evidence>
<feature type="chain" id="PRO_5012196428" evidence="9">
    <location>
        <begin position="33"/>
        <end position="1088"/>
    </location>
</feature>
<dbReference type="InterPro" id="IPR008969">
    <property type="entry name" value="CarboxyPept-like_regulatory"/>
</dbReference>
<comment type="caution">
    <text evidence="11">The sequence shown here is derived from an EMBL/GenBank/DDBJ whole genome shotgun (WGS) entry which is preliminary data.</text>
</comment>
<gene>
    <name evidence="11" type="ORF">BXP70_09695</name>
</gene>
<feature type="domain" description="TonB-dependent receptor plug" evidence="10">
    <location>
        <begin position="155"/>
        <end position="254"/>
    </location>
</feature>
<dbReference type="OrthoDB" id="9768177at2"/>
<dbReference type="PANTHER" id="PTHR30069:SF29">
    <property type="entry name" value="HEMOGLOBIN AND HEMOGLOBIN-HAPTOGLOBIN-BINDING PROTEIN 1-RELATED"/>
    <property type="match status" value="1"/>
</dbReference>
<keyword evidence="2 8" id="KW-0813">Transport</keyword>
<evidence type="ECO:0000256" key="8">
    <source>
        <dbReference type="PROSITE-ProRule" id="PRU01360"/>
    </source>
</evidence>
<keyword evidence="12" id="KW-1185">Reference proteome</keyword>
<evidence type="ECO:0000256" key="6">
    <source>
        <dbReference type="ARBA" id="ARBA00023136"/>
    </source>
</evidence>
<dbReference type="InterPro" id="IPR023996">
    <property type="entry name" value="TonB-dep_OMP_SusC/RagA"/>
</dbReference>
<dbReference type="InterPro" id="IPR037066">
    <property type="entry name" value="Plug_dom_sf"/>
</dbReference>
<evidence type="ECO:0000256" key="2">
    <source>
        <dbReference type="ARBA" id="ARBA00022448"/>
    </source>
</evidence>
<evidence type="ECO:0000313" key="12">
    <source>
        <dbReference type="Proteomes" id="UP000194873"/>
    </source>
</evidence>
<dbReference type="Gene3D" id="2.60.40.1120">
    <property type="entry name" value="Carboxypeptidase-like, regulatory domain"/>
    <property type="match status" value="1"/>
</dbReference>
<dbReference type="EMBL" id="MTSE01000004">
    <property type="protein sequence ID" value="OUJ74020.1"/>
    <property type="molecule type" value="Genomic_DNA"/>
</dbReference>
<dbReference type="InterPro" id="IPR039426">
    <property type="entry name" value="TonB-dep_rcpt-like"/>
</dbReference>
<evidence type="ECO:0000256" key="1">
    <source>
        <dbReference type="ARBA" id="ARBA00004571"/>
    </source>
</evidence>
<dbReference type="InterPro" id="IPR036942">
    <property type="entry name" value="Beta-barrel_TonB_sf"/>
</dbReference>
<dbReference type="NCBIfam" id="TIGR04056">
    <property type="entry name" value="OMP_RagA_SusC"/>
    <property type="match status" value="1"/>
</dbReference>
<keyword evidence="4 8" id="KW-0812">Transmembrane</keyword>
<keyword evidence="7 8" id="KW-0998">Cell outer membrane</keyword>
<dbReference type="Proteomes" id="UP000194873">
    <property type="component" value="Unassembled WGS sequence"/>
</dbReference>
<dbReference type="PANTHER" id="PTHR30069">
    <property type="entry name" value="TONB-DEPENDENT OUTER MEMBRANE RECEPTOR"/>
    <property type="match status" value="1"/>
</dbReference>
<dbReference type="GO" id="GO:0015344">
    <property type="term" value="F:siderophore uptake transmembrane transporter activity"/>
    <property type="evidence" value="ECO:0007669"/>
    <property type="project" value="TreeGrafter"/>
</dbReference>
<dbReference type="InterPro" id="IPR012910">
    <property type="entry name" value="Plug_dom"/>
</dbReference>
<dbReference type="AlphaFoldDB" id="A0A243WEV8"/>
<dbReference type="SUPFAM" id="SSF56935">
    <property type="entry name" value="Porins"/>
    <property type="match status" value="1"/>
</dbReference>
<dbReference type="NCBIfam" id="TIGR04057">
    <property type="entry name" value="SusC_RagA_signa"/>
    <property type="match status" value="1"/>
</dbReference>
<evidence type="ECO:0000256" key="9">
    <source>
        <dbReference type="SAM" id="SignalP"/>
    </source>
</evidence>
<organism evidence="11 12">
    <name type="scientific">Hymenobacter crusticola</name>
    <dbReference type="NCBI Taxonomy" id="1770526"/>
    <lineage>
        <taxon>Bacteria</taxon>
        <taxon>Pseudomonadati</taxon>
        <taxon>Bacteroidota</taxon>
        <taxon>Cytophagia</taxon>
        <taxon>Cytophagales</taxon>
        <taxon>Hymenobacteraceae</taxon>
        <taxon>Hymenobacter</taxon>
    </lineage>
</organism>
<evidence type="ECO:0000259" key="10">
    <source>
        <dbReference type="Pfam" id="PF07715"/>
    </source>
</evidence>
<keyword evidence="6 8" id="KW-0472">Membrane</keyword>
<dbReference type="InterPro" id="IPR023997">
    <property type="entry name" value="TonB-dep_OMP_SusC/RagA_CS"/>
</dbReference>
<evidence type="ECO:0000256" key="3">
    <source>
        <dbReference type="ARBA" id="ARBA00022452"/>
    </source>
</evidence>
<dbReference type="Gene3D" id="2.40.170.20">
    <property type="entry name" value="TonB-dependent receptor, beta-barrel domain"/>
    <property type="match status" value="1"/>
</dbReference>
<feature type="signal peptide" evidence="9">
    <location>
        <begin position="1"/>
        <end position="32"/>
    </location>
</feature>
<accession>A0A243WEV8</accession>
<comment type="subcellular location">
    <subcellularLocation>
        <location evidence="1 8">Cell outer membrane</location>
        <topology evidence="1 8">Multi-pass membrane protein</topology>
    </subcellularLocation>
</comment>
<dbReference type="GO" id="GO:0009279">
    <property type="term" value="C:cell outer membrane"/>
    <property type="evidence" value="ECO:0007669"/>
    <property type="project" value="UniProtKB-SubCell"/>
</dbReference>
<dbReference type="SUPFAM" id="SSF49464">
    <property type="entry name" value="Carboxypeptidase regulatory domain-like"/>
    <property type="match status" value="1"/>
</dbReference>
<sequence length="1088" mass="120628">MKRRIRTAFVRSAVRGSLVPLALCATVSVASGAPDDDHARYAPATKSLTTAASTSPTLRADVTVRGVVTDTKGEALPGVNVVLKGTTRGVTTDAQGQFTLNVPEEGSTLVFSFIGFQTQELPASSTARMSIKLAADEKALDEVVVVGYGTQSRATVTGAVSSVKSEDILRTPAVAATSALVGRVPGITARQPDARPGAGSTIQIRNLGDPLYVIDGIVSDVGQFNNLGIADIENVSILKDASAAIYGLRAANGVVLVTTKRGKTGQKPTISISGYYGLQNFTKYPHPANAYQHQRALVESEQNLAQQARRAPNVVNDPVSGAPLTAAELEKWRAGTENGYKSYDYYKMVMRPNVPQYYANASLSGGTDNVTYYLSGTHLSQEALIKDFHFKRTNLQSNIEARVTPRLKIGTQISARYEDRFQAGVPGLDDYFNPFLSIFSMWPTERPYANDNPKYINQTHNVNVNPATYDKDITGPIQEDWRAAKANLFAEYSFDFGLTARATGSYNYTNFNFDGFEYTYNAYQYDAAKDTYFTQPGWGNQNPWRETRRRNILDRFGQLQLTYNKQFGDHGVAAVAAYERYDTDDRNSVIHTVPPNNTIPIQLFASQDYLADDRSERARAGYIGRVNYNYKQKYLLEVLGRYDGSWLFAPGKRYGFFPAASVGWRLTEEPFLKGSSVLSELKLRGSYGRTGLDDYGNNNFVVAPYSYVPGYDFPSGSAIFNGNYVFGVRPRGLPITTLSWVTNISSNVGVDFGFLNGKISGQFDVFERRRKGLPAAQYDILLPSEVGYGLPQANLNSDATRGLEGLITYSNQAGGLTYTVSANATLARRRDLQQYKPRFGNSINEYRNSFVNRWGDINWGYQVIGQFQSEQQIADYTVNNDGQGNRTQLPGDFIYKDVNNDGLINGLDERPIGYIEGAPPLFNYAFNTTLGYKGFTLSFDIVGASMQTFRREVEMRIPFQNNGTSPDYIFEDRWHHADPYNSDSPWIPGKYPPIRRDAAGHANYNNRNDFWVTNVRYLRLRNLEVGYNLPKPVLSKVGVSACRVYVNATNLYVLTNIKDLDTDPEISSNGGLVYPPQRLFNAGFAISF</sequence>
<dbReference type="Pfam" id="PF07715">
    <property type="entry name" value="Plug"/>
    <property type="match status" value="1"/>
</dbReference>
<dbReference type="RefSeq" id="WP_086593863.1">
    <property type="nucleotide sequence ID" value="NZ_MTSE01000004.1"/>
</dbReference>
<keyword evidence="3 8" id="KW-1134">Transmembrane beta strand</keyword>
<evidence type="ECO:0000256" key="5">
    <source>
        <dbReference type="ARBA" id="ARBA00022729"/>
    </source>
</evidence>
<proteinExistence type="inferred from homology"/>
<dbReference type="GO" id="GO:0044718">
    <property type="term" value="P:siderophore transmembrane transport"/>
    <property type="evidence" value="ECO:0007669"/>
    <property type="project" value="TreeGrafter"/>
</dbReference>
<evidence type="ECO:0000256" key="4">
    <source>
        <dbReference type="ARBA" id="ARBA00022692"/>
    </source>
</evidence>
<dbReference type="PROSITE" id="PS52016">
    <property type="entry name" value="TONB_DEPENDENT_REC_3"/>
    <property type="match status" value="1"/>
</dbReference>
<dbReference type="Gene3D" id="2.170.130.10">
    <property type="entry name" value="TonB-dependent receptor, plug domain"/>
    <property type="match status" value="1"/>
</dbReference>